<dbReference type="EMBL" id="CCKQ01001978">
    <property type="protein sequence ID" value="CDW73073.1"/>
    <property type="molecule type" value="Genomic_DNA"/>
</dbReference>
<sequence length="552" mass="64707">MENSGIQIDQDQYYEPFLEELDDEEQNLNQEQINSNEVRPNLMNNHQAQPILNQQQQIDDDDNPEQEHWLGSHLIIKEVICDIQKYPCDALITFSDSDIFPEIGENPDLISEFLFEIEEEEKEICHKFSYICSVPKYNLSIQIAAHITELIQKCIISANEKDLKNLSIDLSSLNELSFSKNSFLEQKRILEEIITMLQNNIILYSKEFDSQQFCVKEIRFLFEQRDKIELAVFINCFMKTIHHYILEERNRFKNQKLSQPALTSHFIEKKNLKIEALMQHIQKSEQLMIKRMIKSQPKSIQSIIQDKIGLNKDIPQNLLNSVDQEENDIRENQFQNQVEDDGLNKVKENPNIQNVFQYMGNSLQNEIGFLIQNQDKFSIQDAFSFLLNSSALKNILKVDDDDDEDCKNIVQAQISNAQRQIDDLAKIEGDQAKLVQFRAQLANDFSPDFLKNLPYIIGRMGVSEDQNYNIEEQKEIDRSSSNLSSAVQQQLDQFMSITYEEKKFKYQEICKHCQFPFKTNDKVYILPSDDKFHDVCIEKRLNDQLQNLKLQN</sequence>
<evidence type="ECO:0000313" key="1">
    <source>
        <dbReference type="EMBL" id="CDW73073.1"/>
    </source>
</evidence>
<reference evidence="1 2" key="1">
    <citation type="submission" date="2014-06" db="EMBL/GenBank/DDBJ databases">
        <authorList>
            <person name="Swart Estienne"/>
        </authorList>
    </citation>
    <scope>NUCLEOTIDE SEQUENCE [LARGE SCALE GENOMIC DNA]</scope>
    <source>
        <strain evidence="1 2">130c</strain>
    </source>
</reference>
<proteinExistence type="predicted"/>
<name>A0A077ZT62_STYLE</name>
<evidence type="ECO:0000313" key="2">
    <source>
        <dbReference type="Proteomes" id="UP000039865"/>
    </source>
</evidence>
<keyword evidence="2" id="KW-1185">Reference proteome</keyword>
<accession>A0A077ZT62</accession>
<dbReference type="InParanoid" id="A0A077ZT62"/>
<dbReference type="AlphaFoldDB" id="A0A077ZT62"/>
<dbReference type="Proteomes" id="UP000039865">
    <property type="component" value="Unassembled WGS sequence"/>
</dbReference>
<gene>
    <name evidence="1" type="primary">Contig12523.g13363</name>
    <name evidence="1" type="ORF">STYLEM_2042</name>
</gene>
<organism evidence="1 2">
    <name type="scientific">Stylonychia lemnae</name>
    <name type="common">Ciliate</name>
    <dbReference type="NCBI Taxonomy" id="5949"/>
    <lineage>
        <taxon>Eukaryota</taxon>
        <taxon>Sar</taxon>
        <taxon>Alveolata</taxon>
        <taxon>Ciliophora</taxon>
        <taxon>Intramacronucleata</taxon>
        <taxon>Spirotrichea</taxon>
        <taxon>Stichotrichia</taxon>
        <taxon>Sporadotrichida</taxon>
        <taxon>Oxytrichidae</taxon>
        <taxon>Stylonychinae</taxon>
        <taxon>Stylonychia</taxon>
    </lineage>
</organism>
<protein>
    <submittedName>
        <fullName evidence="1">Uncharacterized protein</fullName>
    </submittedName>
</protein>